<sequence length="301" mass="32661">MDTRLLRVLVELQRLGTLRAVAAATGYGTSAVSQQLAALEREVGKPLVEPEGRRLRLTPAGRRLAEHGRRILAAVAEAHAALDPQAEPSGVLRIAAYAGAISRDLLPVARRLAHSHPALRPQLHEHEPDEVLKLLDEGLIDLGFVYDYNLVPWTCNDPSRLLCETPLVLAVPASEHVPGAADFREALTVHARSPWVLNSRGQADDELVARVCALAGFTPVVVHRADSLELVLDIVAAELGVALVPEFIREREGVVFVPLAGLDVRRRMYAVTRPGGWDWPGVRLVVDLVANDVAADRAAAR</sequence>
<dbReference type="Gene3D" id="3.40.190.10">
    <property type="entry name" value="Periplasmic binding protein-like II"/>
    <property type="match status" value="2"/>
</dbReference>
<accession>A0ABW4TBB6</accession>
<keyword evidence="4" id="KW-0804">Transcription</keyword>
<dbReference type="Pfam" id="PF03466">
    <property type="entry name" value="LysR_substrate"/>
    <property type="match status" value="1"/>
</dbReference>
<dbReference type="SUPFAM" id="SSF53850">
    <property type="entry name" value="Periplasmic binding protein-like II"/>
    <property type="match status" value="1"/>
</dbReference>
<dbReference type="InterPro" id="IPR005119">
    <property type="entry name" value="LysR_subst-bd"/>
</dbReference>
<keyword evidence="7" id="KW-1185">Reference proteome</keyword>
<evidence type="ECO:0000256" key="4">
    <source>
        <dbReference type="ARBA" id="ARBA00023163"/>
    </source>
</evidence>
<dbReference type="PROSITE" id="PS50931">
    <property type="entry name" value="HTH_LYSR"/>
    <property type="match status" value="1"/>
</dbReference>
<evidence type="ECO:0000259" key="5">
    <source>
        <dbReference type="PROSITE" id="PS50931"/>
    </source>
</evidence>
<evidence type="ECO:0000256" key="1">
    <source>
        <dbReference type="ARBA" id="ARBA00009437"/>
    </source>
</evidence>
<dbReference type="InterPro" id="IPR036388">
    <property type="entry name" value="WH-like_DNA-bd_sf"/>
</dbReference>
<dbReference type="InterPro" id="IPR036390">
    <property type="entry name" value="WH_DNA-bd_sf"/>
</dbReference>
<evidence type="ECO:0000313" key="6">
    <source>
        <dbReference type="EMBL" id="MFD1938404.1"/>
    </source>
</evidence>
<feature type="domain" description="HTH lysR-type" evidence="5">
    <location>
        <begin position="1"/>
        <end position="58"/>
    </location>
</feature>
<keyword evidence="3" id="KW-0238">DNA-binding</keyword>
<comment type="caution">
    <text evidence="6">The sequence shown here is derived from an EMBL/GenBank/DDBJ whole genome shotgun (WGS) entry which is preliminary data.</text>
</comment>
<comment type="similarity">
    <text evidence="1">Belongs to the LysR transcriptional regulatory family.</text>
</comment>
<gene>
    <name evidence="6" type="ORF">ACFSKW_43720</name>
</gene>
<reference evidence="7" key="1">
    <citation type="journal article" date="2019" name="Int. J. Syst. Evol. Microbiol.">
        <title>The Global Catalogue of Microorganisms (GCM) 10K type strain sequencing project: providing services to taxonomists for standard genome sequencing and annotation.</title>
        <authorList>
            <consortium name="The Broad Institute Genomics Platform"/>
            <consortium name="The Broad Institute Genome Sequencing Center for Infectious Disease"/>
            <person name="Wu L."/>
            <person name="Ma J."/>
        </authorList>
    </citation>
    <scope>NUCLEOTIDE SEQUENCE [LARGE SCALE GENOMIC DNA]</scope>
    <source>
        <strain evidence="7">ICMP 6774ER</strain>
    </source>
</reference>
<evidence type="ECO:0000313" key="7">
    <source>
        <dbReference type="Proteomes" id="UP001597368"/>
    </source>
</evidence>
<dbReference type="PANTHER" id="PTHR30346">
    <property type="entry name" value="TRANSCRIPTIONAL DUAL REGULATOR HCAR-RELATED"/>
    <property type="match status" value="1"/>
</dbReference>
<dbReference type="Pfam" id="PF00126">
    <property type="entry name" value="HTH_1"/>
    <property type="match status" value="1"/>
</dbReference>
<evidence type="ECO:0000256" key="2">
    <source>
        <dbReference type="ARBA" id="ARBA00023015"/>
    </source>
</evidence>
<keyword evidence="2" id="KW-0805">Transcription regulation</keyword>
<dbReference type="Gene3D" id="1.10.10.10">
    <property type="entry name" value="Winged helix-like DNA-binding domain superfamily/Winged helix DNA-binding domain"/>
    <property type="match status" value="1"/>
</dbReference>
<organism evidence="6 7">
    <name type="scientific">Nonomuraea mangrovi</name>
    <dbReference type="NCBI Taxonomy" id="2316207"/>
    <lineage>
        <taxon>Bacteria</taxon>
        <taxon>Bacillati</taxon>
        <taxon>Actinomycetota</taxon>
        <taxon>Actinomycetes</taxon>
        <taxon>Streptosporangiales</taxon>
        <taxon>Streptosporangiaceae</taxon>
        <taxon>Nonomuraea</taxon>
    </lineage>
</organism>
<dbReference type="PANTHER" id="PTHR30346:SF29">
    <property type="entry name" value="LYSR SUBSTRATE-BINDING"/>
    <property type="match status" value="1"/>
</dbReference>
<dbReference type="RefSeq" id="WP_379580390.1">
    <property type="nucleotide sequence ID" value="NZ_JBHUFV010000068.1"/>
</dbReference>
<dbReference type="SUPFAM" id="SSF46785">
    <property type="entry name" value="Winged helix' DNA-binding domain"/>
    <property type="match status" value="1"/>
</dbReference>
<dbReference type="InterPro" id="IPR000847">
    <property type="entry name" value="LysR_HTH_N"/>
</dbReference>
<protein>
    <submittedName>
        <fullName evidence="6">LysR family transcriptional regulator</fullName>
    </submittedName>
</protein>
<dbReference type="EMBL" id="JBHUFV010000068">
    <property type="protein sequence ID" value="MFD1938404.1"/>
    <property type="molecule type" value="Genomic_DNA"/>
</dbReference>
<proteinExistence type="inferred from homology"/>
<evidence type="ECO:0000256" key="3">
    <source>
        <dbReference type="ARBA" id="ARBA00023125"/>
    </source>
</evidence>
<dbReference type="Proteomes" id="UP001597368">
    <property type="component" value="Unassembled WGS sequence"/>
</dbReference>
<name>A0ABW4TBB6_9ACTN</name>